<dbReference type="PANTHER" id="PTHR21248">
    <property type="entry name" value="CARDIOLIPIN SYNTHASE"/>
    <property type="match status" value="1"/>
</dbReference>
<proteinExistence type="predicted"/>
<dbReference type="SUPFAM" id="SSF56024">
    <property type="entry name" value="Phospholipase D/nuclease"/>
    <property type="match status" value="2"/>
</dbReference>
<dbReference type="CDD" id="cd09105">
    <property type="entry name" value="PLDc_vPLD1_2_like_2"/>
    <property type="match status" value="1"/>
</dbReference>
<sequence length="510" mass="57151">MASLVDTRILLTAQEAYPAFEEKVAAAQSEIYASFRIFDPFTRLRSKAGRALGKDWFELIAAKLADGVAITLLLTDFDPVARPDLHRQTWASLRALWAAAEISGKPHLLTAKALMHPARTGGMARLLFWPKIMSKLKAEAKKLAKLDETAREEALRLSPGLRPLLTDNGTRPRRWPPPELIPATHHQKLAVIDREWLYIGGLDLDERRYDTPTHERAPEKTWHDVQVLTRGDVVRIAREHLEHFQQPKSVPPQRDDFLRTISVRRRRTPFWSVSPKNLVKELCTAHLDGIRSAEDFIYIETQFLRSRKIASALVKAAERNPSLHLLAILPAAPEDVAFEGNKDLDARYGEFLQARAIARISRAFGERCFFAAPARAAASGERRTRRDHLDGAPIIYVHAKIACFDGATGIVSSANLNGRSLGWDTEAGLRLRDPELAATLQQRCLAHWAGPDRVFRTEGTGEQIVDAVRSASKADRDRAPEDRKGLLLPYDVAPARRFGRNLPGMPEGMV</sequence>
<feature type="domain" description="PLD phosphodiesterase" evidence="6">
    <location>
        <begin position="181"/>
        <end position="208"/>
    </location>
</feature>
<protein>
    <recommendedName>
        <fullName evidence="3">Phospholipase D</fullName>
    </recommendedName>
    <alternativeName>
        <fullName evidence="5">Choline phosphatase</fullName>
    </alternativeName>
</protein>
<dbReference type="GO" id="GO:0030572">
    <property type="term" value="F:phosphatidyltransferase activity"/>
    <property type="evidence" value="ECO:0007669"/>
    <property type="project" value="UniProtKB-ARBA"/>
</dbReference>
<dbReference type="EMBL" id="VYQE01000003">
    <property type="protein sequence ID" value="KAA9007945.1"/>
    <property type="molecule type" value="Genomic_DNA"/>
</dbReference>
<evidence type="ECO:0000256" key="3">
    <source>
        <dbReference type="ARBA" id="ARBA00018392"/>
    </source>
</evidence>
<dbReference type="GO" id="GO:0005576">
    <property type="term" value="C:extracellular region"/>
    <property type="evidence" value="ECO:0007669"/>
    <property type="project" value="UniProtKB-SubCell"/>
</dbReference>
<evidence type="ECO:0000256" key="4">
    <source>
        <dbReference type="ARBA" id="ARBA00022525"/>
    </source>
</evidence>
<name>A0A5J5GIG2_9RHOB</name>
<dbReference type="Pfam" id="PF13091">
    <property type="entry name" value="PLDc_2"/>
    <property type="match status" value="1"/>
</dbReference>
<dbReference type="Proteomes" id="UP000326554">
    <property type="component" value="Unassembled WGS sequence"/>
</dbReference>
<organism evidence="7 8">
    <name type="scientific">Histidinibacterium aquaticum</name>
    <dbReference type="NCBI Taxonomy" id="2613962"/>
    <lineage>
        <taxon>Bacteria</taxon>
        <taxon>Pseudomonadati</taxon>
        <taxon>Pseudomonadota</taxon>
        <taxon>Alphaproteobacteria</taxon>
        <taxon>Rhodobacterales</taxon>
        <taxon>Paracoccaceae</taxon>
        <taxon>Histidinibacterium</taxon>
    </lineage>
</organism>
<gene>
    <name evidence="7" type="ORF">F3S47_10535</name>
</gene>
<dbReference type="Gene3D" id="3.30.870.10">
    <property type="entry name" value="Endonuclease Chain A"/>
    <property type="match status" value="2"/>
</dbReference>
<dbReference type="PROSITE" id="PS50035">
    <property type="entry name" value="PLD"/>
    <property type="match status" value="2"/>
</dbReference>
<dbReference type="InterPro" id="IPR001736">
    <property type="entry name" value="PLipase_D/transphosphatidylase"/>
</dbReference>
<dbReference type="PANTHER" id="PTHR21248:SF12">
    <property type="entry name" value="CARDIOLIPIN SYNTHASE C"/>
    <property type="match status" value="1"/>
</dbReference>
<dbReference type="SMART" id="SM00155">
    <property type="entry name" value="PLDc"/>
    <property type="match status" value="2"/>
</dbReference>
<evidence type="ECO:0000259" key="6">
    <source>
        <dbReference type="PROSITE" id="PS50035"/>
    </source>
</evidence>
<dbReference type="RefSeq" id="WP_150445228.1">
    <property type="nucleotide sequence ID" value="NZ_VYQE01000003.1"/>
</dbReference>
<feature type="domain" description="PLD phosphodiesterase" evidence="6">
    <location>
        <begin position="398"/>
        <end position="420"/>
    </location>
</feature>
<reference evidence="7 8" key="1">
    <citation type="submission" date="2019-09" db="EMBL/GenBank/DDBJ databases">
        <authorList>
            <person name="Park J.-S."/>
            <person name="Choi H.-J."/>
        </authorList>
    </citation>
    <scope>NUCLEOTIDE SEQUENCE [LARGE SCALE GENOMIC DNA]</scope>
    <source>
        <strain evidence="7 8">176SS1-4</strain>
    </source>
</reference>
<keyword evidence="8" id="KW-1185">Reference proteome</keyword>
<evidence type="ECO:0000313" key="8">
    <source>
        <dbReference type="Proteomes" id="UP000326554"/>
    </source>
</evidence>
<dbReference type="InterPro" id="IPR025202">
    <property type="entry name" value="PLD-like_dom"/>
</dbReference>
<comment type="subcellular location">
    <subcellularLocation>
        <location evidence="2">Secreted</location>
    </subcellularLocation>
</comment>
<evidence type="ECO:0000256" key="2">
    <source>
        <dbReference type="ARBA" id="ARBA00004613"/>
    </source>
</evidence>
<accession>A0A5J5GIG2</accession>
<comment type="caution">
    <text evidence="7">The sequence shown here is derived from an EMBL/GenBank/DDBJ whole genome shotgun (WGS) entry which is preliminary data.</text>
</comment>
<dbReference type="GO" id="GO:0032049">
    <property type="term" value="P:cardiolipin biosynthetic process"/>
    <property type="evidence" value="ECO:0007669"/>
    <property type="project" value="UniProtKB-ARBA"/>
</dbReference>
<dbReference type="Pfam" id="PF00614">
    <property type="entry name" value="PLDc"/>
    <property type="match status" value="1"/>
</dbReference>
<keyword evidence="4" id="KW-0964">Secreted</keyword>
<evidence type="ECO:0000256" key="5">
    <source>
        <dbReference type="ARBA" id="ARBA00029594"/>
    </source>
</evidence>
<evidence type="ECO:0000313" key="7">
    <source>
        <dbReference type="EMBL" id="KAA9007945.1"/>
    </source>
</evidence>
<evidence type="ECO:0000256" key="1">
    <source>
        <dbReference type="ARBA" id="ARBA00003145"/>
    </source>
</evidence>
<dbReference type="AlphaFoldDB" id="A0A5J5GIG2"/>
<comment type="function">
    <text evidence="1">Could be a virulence factor.</text>
</comment>